<dbReference type="AlphaFoldDB" id="A0A9E2KK20"/>
<reference evidence="2" key="1">
    <citation type="journal article" date="2021" name="PeerJ">
        <title>Extensive microbial diversity within the chicken gut microbiome revealed by metagenomics and culture.</title>
        <authorList>
            <person name="Gilroy R."/>
            <person name="Ravi A."/>
            <person name="Getino M."/>
            <person name="Pursley I."/>
            <person name="Horton D.L."/>
            <person name="Alikhan N.F."/>
            <person name="Baker D."/>
            <person name="Gharbi K."/>
            <person name="Hall N."/>
            <person name="Watson M."/>
            <person name="Adriaenssens E.M."/>
            <person name="Foster-Nyarko E."/>
            <person name="Jarju S."/>
            <person name="Secka A."/>
            <person name="Antonio M."/>
            <person name="Oren A."/>
            <person name="Chaudhuri R.R."/>
            <person name="La Ragione R."/>
            <person name="Hildebrand F."/>
            <person name="Pallen M.J."/>
        </authorList>
    </citation>
    <scope>NUCLEOTIDE SEQUENCE</scope>
    <source>
        <strain evidence="2">742</strain>
    </source>
</reference>
<dbReference type="Proteomes" id="UP000824178">
    <property type="component" value="Unassembled WGS sequence"/>
</dbReference>
<proteinExistence type="predicted"/>
<evidence type="ECO:0000313" key="3">
    <source>
        <dbReference type="Proteomes" id="UP000824178"/>
    </source>
</evidence>
<evidence type="ECO:0000256" key="1">
    <source>
        <dbReference type="SAM" id="Phobius"/>
    </source>
</evidence>
<feature type="transmembrane region" description="Helical" evidence="1">
    <location>
        <begin position="46"/>
        <end position="66"/>
    </location>
</feature>
<keyword evidence="1" id="KW-0472">Membrane</keyword>
<keyword evidence="1" id="KW-0812">Transmembrane</keyword>
<comment type="caution">
    <text evidence="2">The sequence shown here is derived from an EMBL/GenBank/DDBJ whole genome shotgun (WGS) entry which is preliminary data.</text>
</comment>
<dbReference type="EMBL" id="JAHLFH010000074">
    <property type="protein sequence ID" value="MBU3819471.1"/>
    <property type="molecule type" value="Genomic_DNA"/>
</dbReference>
<keyword evidence="1" id="KW-1133">Transmembrane helix</keyword>
<feature type="transmembrane region" description="Helical" evidence="1">
    <location>
        <begin position="21"/>
        <end position="40"/>
    </location>
</feature>
<protein>
    <submittedName>
        <fullName evidence="2">Permease of phosphate ABC transporter</fullName>
    </submittedName>
</protein>
<name>A0A9E2KK20_9FIRM</name>
<sequence length="82" mass="9440">MKQLFAIADQYVQESDWKVLAALKFCLFSMGVWVGSFLTGKAEKPVRKVCVLVFWVTYIPLMLKLAQVVYRSLKRREAGPEL</sequence>
<organism evidence="2 3">
    <name type="scientific">Candidatus Faecalibacterium intestinavium</name>
    <dbReference type="NCBI Taxonomy" id="2838580"/>
    <lineage>
        <taxon>Bacteria</taxon>
        <taxon>Bacillati</taxon>
        <taxon>Bacillota</taxon>
        <taxon>Clostridia</taxon>
        <taxon>Eubacteriales</taxon>
        <taxon>Oscillospiraceae</taxon>
        <taxon>Faecalibacterium</taxon>
    </lineage>
</organism>
<accession>A0A9E2KK20</accession>
<reference evidence="2" key="2">
    <citation type="submission" date="2021-04" db="EMBL/GenBank/DDBJ databases">
        <authorList>
            <person name="Gilroy R."/>
        </authorList>
    </citation>
    <scope>NUCLEOTIDE SEQUENCE</scope>
    <source>
        <strain evidence="2">742</strain>
    </source>
</reference>
<evidence type="ECO:0000313" key="2">
    <source>
        <dbReference type="EMBL" id="MBU3819471.1"/>
    </source>
</evidence>
<gene>
    <name evidence="2" type="ORF">H9864_03745</name>
</gene>